<evidence type="ECO:0000313" key="2">
    <source>
        <dbReference type="Proteomes" id="UP000324800"/>
    </source>
</evidence>
<dbReference type="AlphaFoldDB" id="A0A5J4WQA6"/>
<comment type="caution">
    <text evidence="1">The sequence shown here is derived from an EMBL/GenBank/DDBJ whole genome shotgun (WGS) entry which is preliminary data.</text>
</comment>
<sequence>YILYITLSKHPTMITKDGRQVQAQYSTNPMYNGHNTGRGGASQDIAYSAAQDPAVQSAAYDVAVGASKNPYVRQAAKSAAEDAIQQQYDNLFRDGL</sequence>
<organism evidence="1 2">
    <name type="scientific">Streblomastix strix</name>
    <dbReference type="NCBI Taxonomy" id="222440"/>
    <lineage>
        <taxon>Eukaryota</taxon>
        <taxon>Metamonada</taxon>
        <taxon>Preaxostyla</taxon>
        <taxon>Oxymonadida</taxon>
        <taxon>Streblomastigidae</taxon>
        <taxon>Streblomastix</taxon>
    </lineage>
</organism>
<proteinExistence type="predicted"/>
<accession>A0A5J4WQA6</accession>
<dbReference type="EMBL" id="SNRW01001242">
    <property type="protein sequence ID" value="KAA6397171.1"/>
    <property type="molecule type" value="Genomic_DNA"/>
</dbReference>
<reference evidence="1 2" key="1">
    <citation type="submission" date="2019-03" db="EMBL/GenBank/DDBJ databases">
        <title>Single cell metagenomics reveals metabolic interactions within the superorganism composed of flagellate Streblomastix strix and complex community of Bacteroidetes bacteria on its surface.</title>
        <authorList>
            <person name="Treitli S.C."/>
            <person name="Kolisko M."/>
            <person name="Husnik F."/>
            <person name="Keeling P."/>
            <person name="Hampl V."/>
        </authorList>
    </citation>
    <scope>NUCLEOTIDE SEQUENCE [LARGE SCALE GENOMIC DNA]</scope>
    <source>
        <strain evidence="1">ST1C</strain>
    </source>
</reference>
<gene>
    <name evidence="1" type="ORF">EZS28_007298</name>
</gene>
<name>A0A5J4WQA6_9EUKA</name>
<dbReference type="Proteomes" id="UP000324800">
    <property type="component" value="Unassembled WGS sequence"/>
</dbReference>
<protein>
    <submittedName>
        <fullName evidence="1">Uncharacterized protein</fullName>
    </submittedName>
</protein>
<feature type="non-terminal residue" evidence="1">
    <location>
        <position position="1"/>
    </location>
</feature>
<evidence type="ECO:0000313" key="1">
    <source>
        <dbReference type="EMBL" id="KAA6397171.1"/>
    </source>
</evidence>